<evidence type="ECO:0000259" key="3">
    <source>
        <dbReference type="PROSITE" id="PS51352"/>
    </source>
</evidence>
<dbReference type="PANTHER" id="PTHR46115">
    <property type="entry name" value="THIOREDOXIN-LIKE PROTEIN 1"/>
    <property type="match status" value="1"/>
</dbReference>
<dbReference type="SUPFAM" id="SSF52833">
    <property type="entry name" value="Thioredoxin-like"/>
    <property type="match status" value="1"/>
</dbReference>
<keyword evidence="1" id="KW-1015">Disulfide bond</keyword>
<dbReference type="CDD" id="cd02947">
    <property type="entry name" value="TRX_family"/>
    <property type="match status" value="1"/>
</dbReference>
<evidence type="ECO:0000313" key="5">
    <source>
        <dbReference type="Proteomes" id="UP001605036"/>
    </source>
</evidence>
<dbReference type="PROSITE" id="PS00194">
    <property type="entry name" value="THIOREDOXIN_1"/>
    <property type="match status" value="1"/>
</dbReference>
<dbReference type="AlphaFoldDB" id="A0ABD1YX87"/>
<gene>
    <name evidence="4" type="ORF">R1flu_006881</name>
</gene>
<organism evidence="4 5">
    <name type="scientific">Riccia fluitans</name>
    <dbReference type="NCBI Taxonomy" id="41844"/>
    <lineage>
        <taxon>Eukaryota</taxon>
        <taxon>Viridiplantae</taxon>
        <taxon>Streptophyta</taxon>
        <taxon>Embryophyta</taxon>
        <taxon>Marchantiophyta</taxon>
        <taxon>Marchantiopsida</taxon>
        <taxon>Marchantiidae</taxon>
        <taxon>Marchantiales</taxon>
        <taxon>Ricciaceae</taxon>
        <taxon>Riccia</taxon>
    </lineage>
</organism>
<evidence type="ECO:0000256" key="2">
    <source>
        <dbReference type="ARBA" id="ARBA00038337"/>
    </source>
</evidence>
<proteinExistence type="inferred from homology"/>
<comment type="similarity">
    <text evidence="2">Belongs to the thioredoxin family. Plant F-type subfamily.</text>
</comment>
<dbReference type="Proteomes" id="UP001605036">
    <property type="component" value="Unassembled WGS sequence"/>
</dbReference>
<dbReference type="InterPro" id="IPR036249">
    <property type="entry name" value="Thioredoxin-like_sf"/>
</dbReference>
<feature type="domain" description="Thioredoxin" evidence="3">
    <location>
        <begin position="77"/>
        <end position="203"/>
    </location>
</feature>
<sequence length="208" mass="22674">MAPVIVLSSVAVPTAAASQYGALELGSQVSSSLSCVQFVHKSSSAVHRYDCGLLSEEKRIQSKFSSRALRVSGGRVHLPGVSRAELAADADQGNVIEVQSAEEMARHLNESGDRMIVVNVSTKTCGPCKLIYPKVVKMSTEYPEVLFLKINGDIDNGTRSLMREWGVRAVPTFRFYSKGQLIHSHAGAKEDELRAHFLTHYVNLVSAQ</sequence>
<keyword evidence="5" id="KW-1185">Reference proteome</keyword>
<evidence type="ECO:0000313" key="4">
    <source>
        <dbReference type="EMBL" id="KAL2635402.1"/>
    </source>
</evidence>
<dbReference type="InterPro" id="IPR017937">
    <property type="entry name" value="Thioredoxin_CS"/>
</dbReference>
<protein>
    <recommendedName>
        <fullName evidence="3">Thioredoxin domain-containing protein</fullName>
    </recommendedName>
</protein>
<evidence type="ECO:0000256" key="1">
    <source>
        <dbReference type="ARBA" id="ARBA00023157"/>
    </source>
</evidence>
<reference evidence="4 5" key="1">
    <citation type="submission" date="2024-09" db="EMBL/GenBank/DDBJ databases">
        <title>Chromosome-scale assembly of Riccia fluitans.</title>
        <authorList>
            <person name="Paukszto L."/>
            <person name="Sawicki J."/>
            <person name="Karawczyk K."/>
            <person name="Piernik-Szablinska J."/>
            <person name="Szczecinska M."/>
            <person name="Mazdziarz M."/>
        </authorList>
    </citation>
    <scope>NUCLEOTIDE SEQUENCE [LARGE SCALE GENOMIC DNA]</scope>
    <source>
        <strain evidence="4">Rf_01</strain>
        <tissue evidence="4">Aerial parts of the thallus</tissue>
    </source>
</reference>
<dbReference type="PROSITE" id="PS51352">
    <property type="entry name" value="THIOREDOXIN_2"/>
    <property type="match status" value="1"/>
</dbReference>
<dbReference type="Pfam" id="PF00085">
    <property type="entry name" value="Thioredoxin"/>
    <property type="match status" value="1"/>
</dbReference>
<dbReference type="EMBL" id="JBHFFA010000003">
    <property type="protein sequence ID" value="KAL2635402.1"/>
    <property type="molecule type" value="Genomic_DNA"/>
</dbReference>
<accession>A0ABD1YX87</accession>
<comment type="caution">
    <text evidence="4">The sequence shown here is derived from an EMBL/GenBank/DDBJ whole genome shotgun (WGS) entry which is preliminary data.</text>
</comment>
<dbReference type="Gene3D" id="3.40.30.10">
    <property type="entry name" value="Glutaredoxin"/>
    <property type="match status" value="1"/>
</dbReference>
<name>A0ABD1YX87_9MARC</name>
<dbReference type="InterPro" id="IPR013766">
    <property type="entry name" value="Thioredoxin_domain"/>
</dbReference>